<proteinExistence type="predicted"/>
<sequence>MPRKGRKRARSSKTIAKEKFPIRELASRWKVLEEEFISNCKVYLMESSKLKKLKRKVERIQNDVELEKKRVIETDIVRKRKLLKRQRFPTSISEASSEEYAVPVAKRTCQRRTRETIDACNEIHGGTRENRSPILDALWLTLVKEATPIDVGNVNDFKHFCYDLDADEVVEGSYRELQPFLLQLADIYIYLDKTSPSLCHFGSEPYHLRVALGADGAPFGKDDKTTSWLVSFLNVEITPLLGPLVDKIFAEPLHSSNNACQQLHELMLVHANDNSKLAPNCTNPVRDVPGCALASHLTTLKEIGASRLYKKVKKWCSQGQKGFLSYRFTGKETRKFCHNFMSILKAILREDDSPQQQLQICTFAFIGLQLRDTISRFSRVTIAEGVLQEIKDHRPPV</sequence>
<organism evidence="2 3">
    <name type="scientific">Pocillopora damicornis</name>
    <name type="common">Cauliflower coral</name>
    <name type="synonym">Millepora damicornis</name>
    <dbReference type="NCBI Taxonomy" id="46731"/>
    <lineage>
        <taxon>Eukaryota</taxon>
        <taxon>Metazoa</taxon>
        <taxon>Cnidaria</taxon>
        <taxon>Anthozoa</taxon>
        <taxon>Hexacorallia</taxon>
        <taxon>Scleractinia</taxon>
        <taxon>Astrocoeniina</taxon>
        <taxon>Pocilloporidae</taxon>
        <taxon>Pocillopora</taxon>
    </lineage>
</organism>
<feature type="coiled-coil region" evidence="1">
    <location>
        <begin position="43"/>
        <end position="70"/>
    </location>
</feature>
<accession>A0A3M6UU58</accession>
<evidence type="ECO:0000313" key="2">
    <source>
        <dbReference type="EMBL" id="RMX57233.1"/>
    </source>
</evidence>
<keyword evidence="1" id="KW-0175">Coiled coil</keyword>
<reference evidence="2 3" key="1">
    <citation type="journal article" date="2018" name="Sci. Rep.">
        <title>Comparative analysis of the Pocillopora damicornis genome highlights role of immune system in coral evolution.</title>
        <authorList>
            <person name="Cunning R."/>
            <person name="Bay R.A."/>
            <person name="Gillette P."/>
            <person name="Baker A.C."/>
            <person name="Traylor-Knowles N."/>
        </authorList>
    </citation>
    <scope>NUCLEOTIDE SEQUENCE [LARGE SCALE GENOMIC DNA]</scope>
    <source>
        <strain evidence="2">RSMAS</strain>
        <tissue evidence="2">Whole animal</tissue>
    </source>
</reference>
<evidence type="ECO:0000313" key="3">
    <source>
        <dbReference type="Proteomes" id="UP000275408"/>
    </source>
</evidence>
<gene>
    <name evidence="2" type="ORF">pdam_00023519</name>
</gene>
<keyword evidence="3" id="KW-1185">Reference proteome</keyword>
<comment type="caution">
    <text evidence="2">The sequence shown here is derived from an EMBL/GenBank/DDBJ whole genome shotgun (WGS) entry which is preliminary data.</text>
</comment>
<dbReference type="EMBL" id="RCHS01000692">
    <property type="protein sequence ID" value="RMX57233.1"/>
    <property type="molecule type" value="Genomic_DNA"/>
</dbReference>
<protein>
    <submittedName>
        <fullName evidence="2">Uncharacterized protein</fullName>
    </submittedName>
</protein>
<dbReference type="OrthoDB" id="5952678at2759"/>
<name>A0A3M6UU58_POCDA</name>
<dbReference type="Proteomes" id="UP000275408">
    <property type="component" value="Unassembled WGS sequence"/>
</dbReference>
<dbReference type="AlphaFoldDB" id="A0A3M6UU58"/>
<evidence type="ECO:0000256" key="1">
    <source>
        <dbReference type="SAM" id="Coils"/>
    </source>
</evidence>